<proteinExistence type="predicted"/>
<dbReference type="Proteomes" id="UP000234681">
    <property type="component" value="Chromosome 11"/>
</dbReference>
<sequence>MCGDQPCFGSRTHKSSQRLYATDNRPLHLLRGLFMTCVPPHWSPPSELAPHFSSISLLHSCARPRASSASSARTRMTSSSHLSCISAGPVKSVERVTIKLASSLEAAPGVSGCRPDGSCWPSRAWSPTCLTMRRSPQKPWL</sequence>
<reference evidence="2" key="1">
    <citation type="submission" date="2005-09" db="EMBL/GenBank/DDBJ databases">
        <authorList>
            <person name="Mural R.J."/>
            <person name="Li P.W."/>
            <person name="Adams M.D."/>
            <person name="Amanatides P.G."/>
            <person name="Baden-Tillson H."/>
            <person name="Barnstead M."/>
            <person name="Chin S.H."/>
            <person name="Dew I."/>
            <person name="Evans C.A."/>
            <person name="Ferriera S."/>
            <person name="Flanigan M."/>
            <person name="Fosler C."/>
            <person name="Glodek A."/>
            <person name="Gu Z."/>
            <person name="Holt R.A."/>
            <person name="Jennings D."/>
            <person name="Kraft C.L."/>
            <person name="Lu F."/>
            <person name="Nguyen T."/>
            <person name="Nusskern D.R."/>
            <person name="Pfannkoch C.M."/>
            <person name="Sitter C."/>
            <person name="Sutton G.G."/>
            <person name="Venter J.C."/>
            <person name="Wang Z."/>
            <person name="Woodage T."/>
            <person name="Zheng X.H."/>
            <person name="Zhong F."/>
        </authorList>
    </citation>
    <scope>NUCLEOTIDE SEQUENCE [LARGE SCALE GENOMIC DNA]</scope>
    <source>
        <strain>BN</strain>
        <strain evidence="2">Sprague-Dawley</strain>
    </source>
</reference>
<evidence type="ECO:0000313" key="1">
    <source>
        <dbReference type="EMBL" id="EDM11392.1"/>
    </source>
</evidence>
<dbReference type="AlphaFoldDB" id="A6IRN9"/>
<dbReference type="EMBL" id="CH473967">
    <property type="protein sequence ID" value="EDM11392.1"/>
    <property type="molecule type" value="Genomic_DNA"/>
</dbReference>
<organism evidence="1 2">
    <name type="scientific">Rattus norvegicus</name>
    <name type="common">Rat</name>
    <dbReference type="NCBI Taxonomy" id="10116"/>
    <lineage>
        <taxon>Eukaryota</taxon>
        <taxon>Metazoa</taxon>
        <taxon>Chordata</taxon>
        <taxon>Craniata</taxon>
        <taxon>Vertebrata</taxon>
        <taxon>Euteleostomi</taxon>
        <taxon>Mammalia</taxon>
        <taxon>Eutheria</taxon>
        <taxon>Euarchontoglires</taxon>
        <taxon>Glires</taxon>
        <taxon>Rodentia</taxon>
        <taxon>Myomorpha</taxon>
        <taxon>Muroidea</taxon>
        <taxon>Muridae</taxon>
        <taxon>Murinae</taxon>
        <taxon>Rattus</taxon>
    </lineage>
</organism>
<accession>A6IRN9</accession>
<name>A6IRN9_RAT</name>
<protein>
    <submittedName>
        <fullName evidence="1">Similar to mKIAA0226 protein (Predicted), isoform CRA_c</fullName>
    </submittedName>
</protein>
<gene>
    <name evidence="1" type="primary">RGD1305422_predicted</name>
    <name evidence="1" type="ORF">rCG_52961</name>
</gene>
<evidence type="ECO:0000313" key="2">
    <source>
        <dbReference type="Proteomes" id="UP000234681"/>
    </source>
</evidence>